<evidence type="ECO:0000313" key="2">
    <source>
        <dbReference type="EMBL" id="TPX07673.1"/>
    </source>
</evidence>
<sequence>MASQISLRQENRGERITEEGSSEHDDERFTTRENRPPSTSSAARLNLNPSNNGKLASRHGPRGVSEQSESWRTAPVWLPDLGYPCKGSVESVSTAHSDDVFADYNHGLTRANDAFKAPSPPSVRHKDGDTPYIETSKARDPLVPRDNTSKAGGDANALPAEGKEKDNAPSPCQAEGNHSFVRARSSSSSYPTEGMRSPELIGSPPPSAGHIHPSILVQIPELQPRLSYLQSTDSLEPPRVHNQEGTPEENAEICVELSPAISIEKHPIHSHSEHTVIEQPQAIKAPWTWICPHGIFDMRNLDATHCYDASSLHSSIFRGLETAQSRSTLPFELHSRASTSCLPSHIATQHSPLHIGGQNYTDNVYVPGTRGGADHQSLGAKIRRKFVQTRLGSWLDRKVNAHSAAHRRLDGEGEGDAEREQGSLRGSSRRKRLRYRARQVGHFVLPRKLALKVVGPIQAPVRCGPARAVCTPPRGDVTPPARVDCSPATAKVNTSRPEVCA</sequence>
<dbReference type="GeneID" id="41978118"/>
<reference evidence="2 3" key="1">
    <citation type="submission" date="2019-06" db="EMBL/GenBank/DDBJ databases">
        <title>Draft genome sequence of the filamentous fungus Phialemoniopsis curvata isolated from diesel fuel.</title>
        <authorList>
            <person name="Varaljay V.A."/>
            <person name="Lyon W.J."/>
            <person name="Crouch A.L."/>
            <person name="Drake C.E."/>
            <person name="Hollomon J.M."/>
            <person name="Nadeau L.J."/>
            <person name="Nunn H.S."/>
            <person name="Stevenson B.S."/>
            <person name="Bojanowski C.L."/>
            <person name="Crookes-Goodson W.J."/>
        </authorList>
    </citation>
    <scope>NUCLEOTIDE SEQUENCE [LARGE SCALE GENOMIC DNA]</scope>
    <source>
        <strain evidence="2 3">D216</strain>
    </source>
</reference>
<accession>A0A507AJZ3</accession>
<gene>
    <name evidence="2" type="ORF">E0L32_010671</name>
</gene>
<comment type="caution">
    <text evidence="2">The sequence shown here is derived from an EMBL/GenBank/DDBJ whole genome shotgun (WGS) entry which is preliminary data.</text>
</comment>
<evidence type="ECO:0000313" key="3">
    <source>
        <dbReference type="Proteomes" id="UP000319257"/>
    </source>
</evidence>
<feature type="region of interest" description="Disordered" evidence="1">
    <location>
        <begin position="405"/>
        <end position="430"/>
    </location>
</feature>
<name>A0A507AJZ3_9PEZI</name>
<feature type="region of interest" description="Disordered" evidence="1">
    <location>
        <begin position="1"/>
        <end position="70"/>
    </location>
</feature>
<feature type="region of interest" description="Disordered" evidence="1">
    <location>
        <begin position="112"/>
        <end position="197"/>
    </location>
</feature>
<dbReference type="AlphaFoldDB" id="A0A507AJZ3"/>
<organism evidence="2 3">
    <name type="scientific">Thyridium curvatum</name>
    <dbReference type="NCBI Taxonomy" id="1093900"/>
    <lineage>
        <taxon>Eukaryota</taxon>
        <taxon>Fungi</taxon>
        <taxon>Dikarya</taxon>
        <taxon>Ascomycota</taxon>
        <taxon>Pezizomycotina</taxon>
        <taxon>Sordariomycetes</taxon>
        <taxon>Sordariomycetidae</taxon>
        <taxon>Thyridiales</taxon>
        <taxon>Thyridiaceae</taxon>
        <taxon>Thyridium</taxon>
    </lineage>
</organism>
<feature type="compositionally biased region" description="Polar residues" evidence="1">
    <location>
        <begin position="36"/>
        <end position="54"/>
    </location>
</feature>
<dbReference type="InParanoid" id="A0A507AJZ3"/>
<feature type="compositionally biased region" description="Basic and acidic residues" evidence="1">
    <location>
        <begin position="9"/>
        <end position="35"/>
    </location>
</feature>
<feature type="compositionally biased region" description="Basic and acidic residues" evidence="1">
    <location>
        <begin position="407"/>
        <end position="422"/>
    </location>
</feature>
<protein>
    <submittedName>
        <fullName evidence="2">Uncharacterized protein</fullName>
    </submittedName>
</protein>
<dbReference type="RefSeq" id="XP_030989384.1">
    <property type="nucleotide sequence ID" value="XM_031133314.1"/>
</dbReference>
<dbReference type="Proteomes" id="UP000319257">
    <property type="component" value="Unassembled WGS sequence"/>
</dbReference>
<evidence type="ECO:0000256" key="1">
    <source>
        <dbReference type="SAM" id="MobiDB-lite"/>
    </source>
</evidence>
<keyword evidence="3" id="KW-1185">Reference proteome</keyword>
<proteinExistence type="predicted"/>
<dbReference type="EMBL" id="SKBQ01000088">
    <property type="protein sequence ID" value="TPX07673.1"/>
    <property type="molecule type" value="Genomic_DNA"/>
</dbReference>